<feature type="compositionally biased region" description="Basic residues" evidence="1">
    <location>
        <begin position="174"/>
        <end position="194"/>
    </location>
</feature>
<feature type="compositionally biased region" description="Polar residues" evidence="1">
    <location>
        <begin position="163"/>
        <end position="173"/>
    </location>
</feature>
<feature type="region of interest" description="Disordered" evidence="1">
    <location>
        <begin position="95"/>
        <end position="263"/>
    </location>
</feature>
<dbReference type="EMBL" id="JACIBV010000001">
    <property type="protein sequence ID" value="MBB3730175.1"/>
    <property type="molecule type" value="Genomic_DNA"/>
</dbReference>
<dbReference type="Proteomes" id="UP000579945">
    <property type="component" value="Unassembled WGS sequence"/>
</dbReference>
<keyword evidence="3" id="KW-1185">Reference proteome</keyword>
<protein>
    <submittedName>
        <fullName evidence="2">Uncharacterized protein</fullName>
    </submittedName>
</protein>
<evidence type="ECO:0000313" key="2">
    <source>
        <dbReference type="EMBL" id="MBB3730175.1"/>
    </source>
</evidence>
<gene>
    <name evidence="2" type="ORF">FHR33_006035</name>
</gene>
<proteinExistence type="predicted"/>
<comment type="caution">
    <text evidence="2">The sequence shown here is derived from an EMBL/GenBank/DDBJ whole genome shotgun (WGS) entry which is preliminary data.</text>
</comment>
<evidence type="ECO:0000256" key="1">
    <source>
        <dbReference type="SAM" id="MobiDB-lite"/>
    </source>
</evidence>
<name>A0A7W5VAP0_9ACTN</name>
<accession>A0A7W5VAP0</accession>
<dbReference type="AlphaFoldDB" id="A0A7W5VAP0"/>
<reference evidence="2 3" key="1">
    <citation type="submission" date="2020-08" db="EMBL/GenBank/DDBJ databases">
        <title>Sequencing the genomes of 1000 actinobacteria strains.</title>
        <authorList>
            <person name="Klenk H.-P."/>
        </authorList>
    </citation>
    <scope>NUCLEOTIDE SEQUENCE [LARGE SCALE GENOMIC DNA]</scope>
    <source>
        <strain evidence="2 3">DSM 44320</strain>
    </source>
</reference>
<feature type="region of interest" description="Disordered" evidence="1">
    <location>
        <begin position="1"/>
        <end position="34"/>
    </location>
</feature>
<sequence>MPLRVSAIAPTRPLHSHLRRSLTRASSDPHLQRPAPRALALRAVVTAHAEGSPSRAVGHCPQRHLTFLANDDSRRKPPSSAITLYETLSPAALFRSRQQTSQHPSPPPDRPPTRRRPPAHQRTCPTPRPASPAHRPLGGDLQPISAPAAVPREPGPPDRSPLSLGQQLPTRQRTGWHPRPPTRRRPPAHQRTGRRTVGPRPSAPVASLTREAITNPVSGPAGTQDLSRSPSHAGAISRPSAHQPYPQGPGPPRRSPLDASVDH</sequence>
<organism evidence="2 3">
    <name type="scientific">Nonomuraea dietziae</name>
    <dbReference type="NCBI Taxonomy" id="65515"/>
    <lineage>
        <taxon>Bacteria</taxon>
        <taxon>Bacillati</taxon>
        <taxon>Actinomycetota</taxon>
        <taxon>Actinomycetes</taxon>
        <taxon>Streptosporangiales</taxon>
        <taxon>Streptosporangiaceae</taxon>
        <taxon>Nonomuraea</taxon>
    </lineage>
</organism>
<evidence type="ECO:0000313" key="3">
    <source>
        <dbReference type="Proteomes" id="UP000579945"/>
    </source>
</evidence>